<comment type="similarity">
    <text evidence="1">Belongs to the NAD(P)-dependent epimerase/dehydratase family.</text>
</comment>
<dbReference type="InterPro" id="IPR029016">
    <property type="entry name" value="GAF-like_dom_sf"/>
</dbReference>
<organism evidence="3 4">
    <name type="scientific">Paenibacillus beijingensis</name>
    <dbReference type="NCBI Taxonomy" id="1126833"/>
    <lineage>
        <taxon>Bacteria</taxon>
        <taxon>Bacillati</taxon>
        <taxon>Bacillota</taxon>
        <taxon>Bacilli</taxon>
        <taxon>Bacillales</taxon>
        <taxon>Paenibacillaceae</taxon>
        <taxon>Paenibacillus</taxon>
    </lineage>
</organism>
<dbReference type="InterPro" id="IPR001509">
    <property type="entry name" value="Epimerase_deHydtase"/>
</dbReference>
<dbReference type="RefSeq" id="WP_045670511.1">
    <property type="nucleotide sequence ID" value="NZ_CP011058.1"/>
</dbReference>
<dbReference type="HOGENOM" id="CLU_021964_0_0_9"/>
<dbReference type="Gene3D" id="3.30.450.40">
    <property type="match status" value="1"/>
</dbReference>
<gene>
    <name evidence="3" type="ORF">VN24_11430</name>
</gene>
<evidence type="ECO:0000259" key="2">
    <source>
        <dbReference type="Pfam" id="PF01370"/>
    </source>
</evidence>
<dbReference type="PATRIC" id="fig|1126833.4.peg.2504"/>
<reference evidence="4" key="2">
    <citation type="submission" date="2015-03" db="EMBL/GenBank/DDBJ databases">
        <title>Genome sequence of Paenibacillus beijingensis strain DSM 24997T.</title>
        <authorList>
            <person name="Kwak Y."/>
            <person name="Shin J.-H."/>
        </authorList>
    </citation>
    <scope>NUCLEOTIDE SEQUENCE [LARGE SCALE GENOMIC DNA]</scope>
    <source>
        <strain evidence="4">DSM 24997</strain>
    </source>
</reference>
<protein>
    <recommendedName>
        <fullName evidence="2">NAD-dependent epimerase/dehydratase domain-containing protein</fullName>
    </recommendedName>
</protein>
<dbReference type="Gene3D" id="3.90.25.10">
    <property type="entry name" value="UDP-galactose 4-epimerase, domain 1"/>
    <property type="match status" value="1"/>
</dbReference>
<name>A0A0D5NJG3_9BACL</name>
<sequence length="736" mass="82831">MKILITGGYGFIGSFVAERFHKEGDQVFILDNLSSGSKSNVPFKHRGYILNVEDRNCDEIFRAHRFDVVVHLAAQVSVATSMIQPELDAKSNVLGLANMLTLARKYGIKKFIFASSAAVYGAPDEVPIREDAALNPISPYGINKMVGEIYCEKWKDLFGLDTLCFRFSNVYGPKQGNGGEGGVVSIFIERVLAQKEIHVYGDGGQTRDFIYVEDVADAIYRASYSSLSGVFNLSTCTENRVTDLIKHLQQLHGAIDVSYSQPREGDIYRSALDNRRIFQSLDWVPKYSLQEGLRKTYDWFKQNHRADHAKPGEQAKTRVDLKNRLAKLAKLAKPLLPSLENLFCFAVLLWITLKLQPVSSYSFDYSLLYILLIGLLHGSRQSMPATVLAFGLYIYRELESGRDLIALTYSSEFFFQLAVYLSAGLVVGYSIDHRTRKLRSQEEKLLEAEEKYSFLHHIFDETRLIKDELQQQILTNGHSFGKLHAVTKELETLEPEQIFTAAVGVLESIMNTDSVTIHTVNKQGNFLRLAAHSSGMTDVAKSVKVQDYPYLNELLVSHQLFVNKDLKADLPLLAAPVISAGQTVALVSVHTIEFERFTLYYQNLFKVAVDLISSALTRAHSYIEAVGTIRYVDGMQGKVLRHEVFAEIVINKQKASSRYGLDFILLTSLADGSSTDELADRIVASLRETDYMGMGRNGELLVLLSNTNKEEAQFVLERFQKQNIYMKVVEEGPEYV</sequence>
<dbReference type="InterPro" id="IPR036291">
    <property type="entry name" value="NAD(P)-bd_dom_sf"/>
</dbReference>
<feature type="domain" description="NAD-dependent epimerase/dehydratase" evidence="2">
    <location>
        <begin position="3"/>
        <end position="223"/>
    </location>
</feature>
<dbReference type="AlphaFoldDB" id="A0A0D5NJG3"/>
<dbReference type="Gene3D" id="3.40.50.720">
    <property type="entry name" value="NAD(P)-binding Rossmann-like Domain"/>
    <property type="match status" value="1"/>
</dbReference>
<proteinExistence type="inferred from homology"/>
<dbReference type="Proteomes" id="UP000032633">
    <property type="component" value="Chromosome"/>
</dbReference>
<dbReference type="EMBL" id="CP011058">
    <property type="protein sequence ID" value="AJY75078.1"/>
    <property type="molecule type" value="Genomic_DNA"/>
</dbReference>
<dbReference type="Pfam" id="PF01370">
    <property type="entry name" value="Epimerase"/>
    <property type="match status" value="1"/>
</dbReference>
<dbReference type="SUPFAM" id="SSF51735">
    <property type="entry name" value="NAD(P)-binding Rossmann-fold domains"/>
    <property type="match status" value="1"/>
</dbReference>
<evidence type="ECO:0000313" key="3">
    <source>
        <dbReference type="EMBL" id="AJY75078.1"/>
    </source>
</evidence>
<dbReference type="KEGG" id="pbj:VN24_11430"/>
<dbReference type="SUPFAM" id="SSF55781">
    <property type="entry name" value="GAF domain-like"/>
    <property type="match status" value="1"/>
</dbReference>
<evidence type="ECO:0000313" key="4">
    <source>
        <dbReference type="Proteomes" id="UP000032633"/>
    </source>
</evidence>
<dbReference type="PANTHER" id="PTHR43000">
    <property type="entry name" value="DTDP-D-GLUCOSE 4,6-DEHYDRATASE-RELATED"/>
    <property type="match status" value="1"/>
</dbReference>
<dbReference type="OrthoDB" id="9771073at2"/>
<keyword evidence="4" id="KW-1185">Reference proteome</keyword>
<evidence type="ECO:0000256" key="1">
    <source>
        <dbReference type="ARBA" id="ARBA00007637"/>
    </source>
</evidence>
<reference evidence="3 4" key="1">
    <citation type="journal article" date="2015" name="J. Biotechnol.">
        <title>Complete genome sequence of Paenibacillus beijingensis 7188(T) (=DSM 24997(T)), a novel rhizobacterium from jujube garden soil.</title>
        <authorList>
            <person name="Kwak Y."/>
            <person name="Shin J.H."/>
        </authorList>
    </citation>
    <scope>NUCLEOTIDE SEQUENCE [LARGE SCALE GENOMIC DNA]</scope>
    <source>
        <strain evidence="3 4">DSM 24997</strain>
    </source>
</reference>
<accession>A0A0D5NJG3</accession>
<dbReference type="STRING" id="1126833.VN24_11430"/>